<keyword evidence="7 10" id="KW-0518">Myosin</keyword>
<dbReference type="Pfam" id="PF00063">
    <property type="entry name" value="Myosin_head"/>
    <property type="match status" value="2"/>
</dbReference>
<keyword evidence="6" id="KW-0067">ATP-binding</keyword>
<dbReference type="InterPro" id="IPR027417">
    <property type="entry name" value="P-loop_NTPase"/>
</dbReference>
<dbReference type="PANTHER" id="PTHR13140:SF255">
    <property type="entry name" value="UNCONVENTIONAL MYOSIN-IC"/>
    <property type="match status" value="1"/>
</dbReference>
<dbReference type="SUPFAM" id="SSF52540">
    <property type="entry name" value="P-loop containing nucleoside triphosphate hydrolases"/>
    <property type="match status" value="1"/>
</dbReference>
<dbReference type="GO" id="GO:0051015">
    <property type="term" value="F:actin filament binding"/>
    <property type="evidence" value="ECO:0007669"/>
    <property type="project" value="TreeGrafter"/>
</dbReference>
<evidence type="ECO:0000256" key="2">
    <source>
        <dbReference type="ARBA" id="ARBA00008314"/>
    </source>
</evidence>
<sequence>SPPKQAFGNAKTLRNDNSSRFGKYMDVQFDFKGAPVGGHIINYLLEKSRVVHQNHGERNFHIFYQLIEGGEEDLLRRLGLERNPQQYQYLVKGNCPKVSSINDRNDWKVVRRALTVIGFNEDEVEELMNIIASVLHLGNVQYGEDESNACITSDTQIKYLSRVRKWKKASTRAKNLNNHQWRMAQHGHVDAAERLRVLLDARVFTGDCRIFQLLGVNGSVLTEALTHKKIIAKGEELMSPLNLEQASSARDALSKAVYGRTFTWLVNKINTSLTYTEFLSLRAEFFVFLQQDDTSKYYSVIGLLDIYGFEVFQNN</sequence>
<keyword evidence="5" id="KW-0547">Nucleotide-binding</keyword>
<dbReference type="GO" id="GO:0005737">
    <property type="term" value="C:cytoplasm"/>
    <property type="evidence" value="ECO:0007669"/>
    <property type="project" value="UniProtKB-SubCell"/>
</dbReference>
<dbReference type="GO" id="GO:0005524">
    <property type="term" value="F:ATP binding"/>
    <property type="evidence" value="ECO:0007669"/>
    <property type="project" value="UniProtKB-KW"/>
</dbReference>
<protein>
    <submittedName>
        <fullName evidence="12">(spotted green pufferfish) hypothetical protein</fullName>
    </submittedName>
</protein>
<evidence type="ECO:0000256" key="4">
    <source>
        <dbReference type="ARBA" id="ARBA00022737"/>
    </source>
</evidence>
<dbReference type="OrthoDB" id="6108017at2759"/>
<feature type="non-terminal residue" evidence="12">
    <location>
        <position position="315"/>
    </location>
</feature>
<evidence type="ECO:0000256" key="9">
    <source>
        <dbReference type="ARBA" id="ARBA00023203"/>
    </source>
</evidence>
<dbReference type="KEGG" id="tng:GSTEN00037144G001"/>
<feature type="domain" description="Myosin motor" evidence="11">
    <location>
        <begin position="1"/>
        <end position="315"/>
    </location>
</feature>
<comment type="subcellular location">
    <subcellularLocation>
        <location evidence="1">Cytoplasm</location>
    </subcellularLocation>
</comment>
<dbReference type="PRINTS" id="PR00193">
    <property type="entry name" value="MYOSINHEAVY"/>
</dbReference>
<comment type="similarity">
    <text evidence="2 10">Belongs to the TRAFAC class myosin-kinesin ATPase superfamily. Myosin family.</text>
</comment>
<dbReference type="GO" id="GO:0016459">
    <property type="term" value="C:myosin complex"/>
    <property type="evidence" value="ECO:0007669"/>
    <property type="project" value="UniProtKB-KW"/>
</dbReference>
<organism evidence="12">
    <name type="scientific">Tetraodon nigroviridis</name>
    <name type="common">Spotted green pufferfish</name>
    <name type="synonym">Chelonodon nigroviridis</name>
    <dbReference type="NCBI Taxonomy" id="99883"/>
    <lineage>
        <taxon>Eukaryota</taxon>
        <taxon>Metazoa</taxon>
        <taxon>Chordata</taxon>
        <taxon>Craniata</taxon>
        <taxon>Vertebrata</taxon>
        <taxon>Euteleostomi</taxon>
        <taxon>Actinopterygii</taxon>
        <taxon>Neopterygii</taxon>
        <taxon>Teleostei</taxon>
        <taxon>Neoteleostei</taxon>
        <taxon>Acanthomorphata</taxon>
        <taxon>Eupercaria</taxon>
        <taxon>Tetraodontiformes</taxon>
        <taxon>Tetradontoidea</taxon>
        <taxon>Tetraodontidae</taxon>
        <taxon>Tetraodon</taxon>
    </lineage>
</organism>
<comment type="caution">
    <text evidence="12">The sequence shown here is derived from an EMBL/GenBank/DDBJ whole genome shotgun (WGS) entry which is preliminary data.</text>
</comment>
<dbReference type="Gene3D" id="1.20.120.720">
    <property type="entry name" value="Myosin VI head, motor domain, U50 subdomain"/>
    <property type="match status" value="2"/>
</dbReference>
<dbReference type="PROSITE" id="PS51456">
    <property type="entry name" value="MYOSIN_MOTOR"/>
    <property type="match status" value="1"/>
</dbReference>
<dbReference type="GO" id="GO:0000146">
    <property type="term" value="F:microfilament motor activity"/>
    <property type="evidence" value="ECO:0007669"/>
    <property type="project" value="TreeGrafter"/>
</dbReference>
<dbReference type="Gene3D" id="1.10.10.820">
    <property type="match status" value="1"/>
</dbReference>
<dbReference type="PANTHER" id="PTHR13140">
    <property type="entry name" value="MYOSIN"/>
    <property type="match status" value="1"/>
</dbReference>
<keyword evidence="3" id="KW-0963">Cytoplasm</keyword>
<reference evidence="12" key="1">
    <citation type="journal article" date="2004" name="Nature">
        <title>Genome duplication in the teleost fish Tetraodon nigroviridis reveals the early vertebrate proto-karyotype.</title>
        <authorList>
            <person name="Jaillon O."/>
            <person name="Aury J.-M."/>
            <person name="Brunet F."/>
            <person name="Petit J.-L."/>
            <person name="Stange-Thomann N."/>
            <person name="Mauceli E."/>
            <person name="Bouneau L."/>
            <person name="Fischer C."/>
            <person name="Ozouf-Costaz C."/>
            <person name="Bernot A."/>
            <person name="Nicaud S."/>
            <person name="Jaffe D."/>
            <person name="Fisher S."/>
            <person name="Lutfalla G."/>
            <person name="Dossat C."/>
            <person name="Segurens B."/>
            <person name="Dasilva C."/>
            <person name="Salanoubat M."/>
            <person name="Levy M."/>
            <person name="Boudet N."/>
            <person name="Castellano S."/>
            <person name="Anthouard V."/>
            <person name="Jubin C."/>
            <person name="Castelli V."/>
            <person name="Katinka M."/>
            <person name="Vacherie B."/>
            <person name="Biemont C."/>
            <person name="Skalli Z."/>
            <person name="Cattolico L."/>
            <person name="Poulain J."/>
            <person name="De Berardinis V."/>
            <person name="Cruaud C."/>
            <person name="Duprat S."/>
            <person name="Brottier P."/>
            <person name="Coutanceau J.-P."/>
            <person name="Gouzy J."/>
            <person name="Parra G."/>
            <person name="Lardier G."/>
            <person name="Chapple C."/>
            <person name="McKernan K.J."/>
            <person name="McEwan P."/>
            <person name="Bosak S."/>
            <person name="Kellis M."/>
            <person name="Volff J.-N."/>
            <person name="Guigo R."/>
            <person name="Zody M.C."/>
            <person name="Mesirov J."/>
            <person name="Lindblad-Toh K."/>
            <person name="Birren B."/>
            <person name="Nusbaum C."/>
            <person name="Kahn D."/>
            <person name="Robinson-Rechavi M."/>
            <person name="Laudet V."/>
            <person name="Schachter V."/>
            <person name="Quetier F."/>
            <person name="Saurin W."/>
            <person name="Scarpelli C."/>
            <person name="Wincker P."/>
            <person name="Lander E.S."/>
            <person name="Weissenbach J."/>
            <person name="Roest Crollius H."/>
        </authorList>
    </citation>
    <scope>NUCLEOTIDE SEQUENCE [LARGE SCALE GENOMIC DNA]</scope>
</reference>
<dbReference type="GO" id="GO:0005902">
    <property type="term" value="C:microvillus"/>
    <property type="evidence" value="ECO:0007669"/>
    <property type="project" value="TreeGrafter"/>
</dbReference>
<dbReference type="AlphaFoldDB" id="Q4R9V2"/>
<name>Q4R9V2_TETNG</name>
<evidence type="ECO:0000256" key="7">
    <source>
        <dbReference type="ARBA" id="ARBA00023123"/>
    </source>
</evidence>
<comment type="caution">
    <text evidence="10">Lacks conserved residue(s) required for the propagation of feature annotation.</text>
</comment>
<evidence type="ECO:0000256" key="6">
    <source>
        <dbReference type="ARBA" id="ARBA00022840"/>
    </source>
</evidence>
<evidence type="ECO:0000256" key="8">
    <source>
        <dbReference type="ARBA" id="ARBA00023175"/>
    </source>
</evidence>
<evidence type="ECO:0000256" key="5">
    <source>
        <dbReference type="ARBA" id="ARBA00022741"/>
    </source>
</evidence>
<dbReference type="GO" id="GO:0030048">
    <property type="term" value="P:actin filament-based movement"/>
    <property type="evidence" value="ECO:0007669"/>
    <property type="project" value="TreeGrafter"/>
</dbReference>
<dbReference type="GO" id="GO:0007015">
    <property type="term" value="P:actin filament organization"/>
    <property type="evidence" value="ECO:0007669"/>
    <property type="project" value="TreeGrafter"/>
</dbReference>
<feature type="non-terminal residue" evidence="12">
    <location>
        <position position="1"/>
    </location>
</feature>
<accession>Q4R9V2</accession>
<keyword evidence="9 10" id="KW-0009">Actin-binding</keyword>
<reference evidence="12" key="2">
    <citation type="submission" date="2004-02" db="EMBL/GenBank/DDBJ databases">
        <authorList>
            <consortium name="Genoscope"/>
            <consortium name="Whitehead Institute Centre for Genome Research"/>
        </authorList>
    </citation>
    <scope>NUCLEOTIDE SEQUENCE</scope>
</reference>
<evidence type="ECO:0000259" key="11">
    <source>
        <dbReference type="PROSITE" id="PS51456"/>
    </source>
</evidence>
<gene>
    <name evidence="12" type="ORF">GSTENG00037144001</name>
</gene>
<proteinExistence type="inferred from homology"/>
<evidence type="ECO:0000256" key="10">
    <source>
        <dbReference type="PROSITE-ProRule" id="PRU00782"/>
    </source>
</evidence>
<dbReference type="GO" id="GO:0005886">
    <property type="term" value="C:plasma membrane"/>
    <property type="evidence" value="ECO:0007669"/>
    <property type="project" value="TreeGrafter"/>
</dbReference>
<dbReference type="EMBL" id="CAAE01025213">
    <property type="protein sequence ID" value="CAG14831.1"/>
    <property type="molecule type" value="Genomic_DNA"/>
</dbReference>
<evidence type="ECO:0000256" key="3">
    <source>
        <dbReference type="ARBA" id="ARBA00022490"/>
    </source>
</evidence>
<keyword evidence="4" id="KW-0677">Repeat</keyword>
<dbReference type="GO" id="GO:0006897">
    <property type="term" value="P:endocytosis"/>
    <property type="evidence" value="ECO:0007669"/>
    <property type="project" value="TreeGrafter"/>
</dbReference>
<dbReference type="InterPro" id="IPR001609">
    <property type="entry name" value="Myosin_head_motor_dom-like"/>
</dbReference>
<evidence type="ECO:0000256" key="1">
    <source>
        <dbReference type="ARBA" id="ARBA00004496"/>
    </source>
</evidence>
<dbReference type="Gene3D" id="3.40.850.10">
    <property type="entry name" value="Kinesin motor domain"/>
    <property type="match status" value="2"/>
</dbReference>
<keyword evidence="8" id="KW-0505">Motor protein</keyword>
<dbReference type="SMART" id="SM00242">
    <property type="entry name" value="MYSc"/>
    <property type="match status" value="1"/>
</dbReference>
<dbReference type="InterPro" id="IPR036961">
    <property type="entry name" value="Kinesin_motor_dom_sf"/>
</dbReference>
<dbReference type="FunFam" id="1.10.10.820:FF:000001">
    <property type="entry name" value="Myosin heavy chain"/>
    <property type="match status" value="1"/>
</dbReference>
<evidence type="ECO:0000313" key="12">
    <source>
        <dbReference type="EMBL" id="CAG14831.1"/>
    </source>
</evidence>